<dbReference type="RefSeq" id="WP_146450545.1">
    <property type="nucleotide sequence ID" value="NZ_SJPS01000003.1"/>
</dbReference>
<gene>
    <name evidence="3" type="ORF">Pla144_20950</name>
</gene>
<feature type="chain" id="PRO_5022834684" evidence="2">
    <location>
        <begin position="28"/>
        <end position="371"/>
    </location>
</feature>
<evidence type="ECO:0000256" key="2">
    <source>
        <dbReference type="SAM" id="SignalP"/>
    </source>
</evidence>
<feature type="signal peptide" evidence="2">
    <location>
        <begin position="1"/>
        <end position="27"/>
    </location>
</feature>
<reference evidence="3 4" key="1">
    <citation type="submission" date="2019-02" db="EMBL/GenBank/DDBJ databases">
        <title>Deep-cultivation of Planctomycetes and their phenomic and genomic characterization uncovers novel biology.</title>
        <authorList>
            <person name="Wiegand S."/>
            <person name="Jogler M."/>
            <person name="Boedeker C."/>
            <person name="Pinto D."/>
            <person name="Vollmers J."/>
            <person name="Rivas-Marin E."/>
            <person name="Kohn T."/>
            <person name="Peeters S.H."/>
            <person name="Heuer A."/>
            <person name="Rast P."/>
            <person name="Oberbeckmann S."/>
            <person name="Bunk B."/>
            <person name="Jeske O."/>
            <person name="Meyerdierks A."/>
            <person name="Storesund J.E."/>
            <person name="Kallscheuer N."/>
            <person name="Luecker S."/>
            <person name="Lage O.M."/>
            <person name="Pohl T."/>
            <person name="Merkel B.J."/>
            <person name="Hornburger P."/>
            <person name="Mueller R.-W."/>
            <person name="Bruemmer F."/>
            <person name="Labrenz M."/>
            <person name="Spormann A.M."/>
            <person name="Op Den Camp H."/>
            <person name="Overmann J."/>
            <person name="Amann R."/>
            <person name="Jetten M.S.M."/>
            <person name="Mascher T."/>
            <person name="Medema M.H."/>
            <person name="Devos D.P."/>
            <person name="Kaster A.-K."/>
            <person name="Ovreas L."/>
            <person name="Rohde M."/>
            <person name="Galperin M.Y."/>
            <person name="Jogler C."/>
        </authorList>
    </citation>
    <scope>NUCLEOTIDE SEQUENCE [LARGE SCALE GENOMIC DNA]</scope>
    <source>
        <strain evidence="3 4">Pla144</strain>
    </source>
</reference>
<name>A0A5C6CQX5_9BACT</name>
<evidence type="ECO:0000256" key="1">
    <source>
        <dbReference type="SAM" id="MobiDB-lite"/>
    </source>
</evidence>
<evidence type="ECO:0000313" key="4">
    <source>
        <dbReference type="Proteomes" id="UP000318437"/>
    </source>
</evidence>
<proteinExistence type="predicted"/>
<keyword evidence="2" id="KW-0732">Signal</keyword>
<keyword evidence="4" id="KW-1185">Reference proteome</keyword>
<dbReference type="OrthoDB" id="288562at2"/>
<dbReference type="EMBL" id="SJPS01000003">
    <property type="protein sequence ID" value="TWU27323.1"/>
    <property type="molecule type" value="Genomic_DNA"/>
</dbReference>
<protein>
    <submittedName>
        <fullName evidence="3">Uncharacterized protein</fullName>
    </submittedName>
</protein>
<evidence type="ECO:0000313" key="3">
    <source>
        <dbReference type="EMBL" id="TWU27323.1"/>
    </source>
</evidence>
<sequence length="371" mass="40154" precursor="true">MHVCFARIPPQVLPLVFLLLLCSACQPGEDIRTYTTERTSAPKPPFNTEEMAGQLDHTLAAMLPAGETVWFFKLAGPAEAVSRHRDEFTRFVSSVQKGESSDRPLSWELLNDWTEKGPSEMRLATIAIPDEKGEMEIAISSLPLSGQWDDFVALNVNRWLGQLSQGELAKPTILKQTSKVDTAAGPATVIELAGILKKSPAMNPHADMASGASQSSPPRPPVGNPAPTGDAGLSFKSPDGWQPGQTSSMRKAAFNIGGGEKRAEVTVIALPSAAGPQITDVQANVDRWAGQVGLPSGTNLEEFVEKIDIDGNSGSFVRLESPAETSPHVAMLVAMVEQGEKIWFFKMIGESELVDEQREPFRDFLGSVRFE</sequence>
<dbReference type="AlphaFoldDB" id="A0A5C6CQX5"/>
<dbReference type="Proteomes" id="UP000318437">
    <property type="component" value="Unassembled WGS sequence"/>
</dbReference>
<accession>A0A5C6CQX5</accession>
<feature type="region of interest" description="Disordered" evidence="1">
    <location>
        <begin position="201"/>
        <end position="247"/>
    </location>
</feature>
<organism evidence="3 4">
    <name type="scientific">Bythopirellula polymerisocia</name>
    <dbReference type="NCBI Taxonomy" id="2528003"/>
    <lineage>
        <taxon>Bacteria</taxon>
        <taxon>Pseudomonadati</taxon>
        <taxon>Planctomycetota</taxon>
        <taxon>Planctomycetia</taxon>
        <taxon>Pirellulales</taxon>
        <taxon>Lacipirellulaceae</taxon>
        <taxon>Bythopirellula</taxon>
    </lineage>
</organism>
<comment type="caution">
    <text evidence="3">The sequence shown here is derived from an EMBL/GenBank/DDBJ whole genome shotgun (WGS) entry which is preliminary data.</text>
</comment>